<dbReference type="InterPro" id="IPR036513">
    <property type="entry name" value="STAS_dom_sf"/>
</dbReference>
<comment type="caution">
    <text evidence="1">The sequence shown here is derived from an EMBL/GenBank/DDBJ whole genome shotgun (WGS) entry which is preliminary data.</text>
</comment>
<protein>
    <recommendedName>
        <fullName evidence="3">SpoIIAA-like</fullName>
    </recommendedName>
</protein>
<organism evidence="1 2">
    <name type="scientific">Arcicella rosea</name>
    <dbReference type="NCBI Taxonomy" id="502909"/>
    <lineage>
        <taxon>Bacteria</taxon>
        <taxon>Pseudomonadati</taxon>
        <taxon>Bacteroidota</taxon>
        <taxon>Cytophagia</taxon>
        <taxon>Cytophagales</taxon>
        <taxon>Flectobacillaceae</taxon>
        <taxon>Arcicella</taxon>
    </lineage>
</organism>
<keyword evidence="2" id="KW-1185">Reference proteome</keyword>
<dbReference type="AlphaFoldDB" id="A0A841EJ55"/>
<sequence length="133" mass="15736">MVQIETHFKCPVFSMKISGKTTQEDTRGYLSEMSKLIGKNENFGLLFDYPEGNLCRERGVIKLETTWFKHYRREFSKQCFGIAIVTKSFFMANVYHHIVQYLAKRTYGCPVNIFENRSDAQRWLMDLYLTPKQ</sequence>
<dbReference type="SUPFAM" id="SSF52091">
    <property type="entry name" value="SpoIIaa-like"/>
    <property type="match status" value="1"/>
</dbReference>
<gene>
    <name evidence="1" type="ORF">HNP25_002190</name>
</gene>
<evidence type="ECO:0008006" key="3">
    <source>
        <dbReference type="Google" id="ProtNLM"/>
    </source>
</evidence>
<dbReference type="EMBL" id="JACHKT010000014">
    <property type="protein sequence ID" value="MBB6003532.1"/>
    <property type="molecule type" value="Genomic_DNA"/>
</dbReference>
<name>A0A841EJ55_9BACT</name>
<proteinExistence type="predicted"/>
<accession>A0A841EJ55</accession>
<dbReference type="RefSeq" id="WP_184134050.1">
    <property type="nucleotide sequence ID" value="NZ_JACHKT010000014.1"/>
</dbReference>
<dbReference type="InterPro" id="IPR038396">
    <property type="entry name" value="SpoIIAA-like_sf"/>
</dbReference>
<evidence type="ECO:0000313" key="1">
    <source>
        <dbReference type="EMBL" id="MBB6003532.1"/>
    </source>
</evidence>
<reference evidence="1 2" key="1">
    <citation type="submission" date="2020-08" db="EMBL/GenBank/DDBJ databases">
        <title>Functional genomics of gut bacteria from endangered species of beetles.</title>
        <authorList>
            <person name="Carlos-Shanley C."/>
        </authorList>
    </citation>
    <scope>NUCLEOTIDE SEQUENCE [LARGE SCALE GENOMIC DNA]</scope>
    <source>
        <strain evidence="1 2">S00070</strain>
    </source>
</reference>
<dbReference type="InterPro" id="IPR021866">
    <property type="entry name" value="SpoIIAA-like"/>
</dbReference>
<dbReference type="Gene3D" id="3.40.50.10600">
    <property type="entry name" value="SpoIIaa-like domains"/>
    <property type="match status" value="1"/>
</dbReference>
<dbReference type="Proteomes" id="UP000524404">
    <property type="component" value="Unassembled WGS sequence"/>
</dbReference>
<dbReference type="Pfam" id="PF11964">
    <property type="entry name" value="SpoIIAA-like"/>
    <property type="match status" value="1"/>
</dbReference>
<evidence type="ECO:0000313" key="2">
    <source>
        <dbReference type="Proteomes" id="UP000524404"/>
    </source>
</evidence>